<sequence>MENSPRDVVDLKLIKNINPNLFIHGITNGIYISPFFAIRFKEALLHYYALFDMFEATIPREDKQRMMFKREIYGNDIMNVIACKGLERFERPDTYKKWQIRNVRTGLKQLPSDQERLKKVKNLSKLMGYHKDFRVEEDGHWMLQGWKGRIIVALSFWIPA</sequence>
<gene>
    <name evidence="6" type="ORF">RchiOBHm_Chr5g0065751</name>
</gene>
<keyword evidence="4" id="KW-0539">Nucleus</keyword>
<name>A0A2P6QJ01_ROSCH</name>
<evidence type="ECO:0000313" key="7">
    <source>
        <dbReference type="Proteomes" id="UP000238479"/>
    </source>
</evidence>
<dbReference type="InterPro" id="IPR005202">
    <property type="entry name" value="TF_GRAS"/>
</dbReference>
<dbReference type="AlphaFoldDB" id="A0A2P6QJ01"/>
<comment type="similarity">
    <text evidence="5">Belongs to the GRAS family.</text>
</comment>
<organism evidence="6 7">
    <name type="scientific">Rosa chinensis</name>
    <name type="common">China rose</name>
    <dbReference type="NCBI Taxonomy" id="74649"/>
    <lineage>
        <taxon>Eukaryota</taxon>
        <taxon>Viridiplantae</taxon>
        <taxon>Streptophyta</taxon>
        <taxon>Embryophyta</taxon>
        <taxon>Tracheophyta</taxon>
        <taxon>Spermatophyta</taxon>
        <taxon>Magnoliopsida</taxon>
        <taxon>eudicotyledons</taxon>
        <taxon>Gunneridae</taxon>
        <taxon>Pentapetalae</taxon>
        <taxon>rosids</taxon>
        <taxon>fabids</taxon>
        <taxon>Rosales</taxon>
        <taxon>Rosaceae</taxon>
        <taxon>Rosoideae</taxon>
        <taxon>Rosoideae incertae sedis</taxon>
        <taxon>Rosa</taxon>
    </lineage>
</organism>
<dbReference type="Pfam" id="PF03514">
    <property type="entry name" value="GRAS"/>
    <property type="match status" value="1"/>
</dbReference>
<evidence type="ECO:0000313" key="6">
    <source>
        <dbReference type="EMBL" id="PRQ34160.1"/>
    </source>
</evidence>
<dbReference type="Proteomes" id="UP000238479">
    <property type="component" value="Chromosome 5"/>
</dbReference>
<evidence type="ECO:0000256" key="5">
    <source>
        <dbReference type="PROSITE-ProRule" id="PRU01191"/>
    </source>
</evidence>
<proteinExistence type="inferred from homology"/>
<comment type="caution">
    <text evidence="5">Lacks conserved residue(s) required for the propagation of feature annotation.</text>
</comment>
<keyword evidence="7" id="KW-1185">Reference proteome</keyword>
<dbReference type="Gramene" id="PRQ34160">
    <property type="protein sequence ID" value="PRQ34160"/>
    <property type="gene ID" value="RchiOBHm_Chr5g0065751"/>
</dbReference>
<keyword evidence="3" id="KW-0804">Transcription</keyword>
<dbReference type="STRING" id="74649.A0A2P6QJ01"/>
<protein>
    <submittedName>
        <fullName evidence="6">Putative transcription factor GRAS family</fullName>
    </submittedName>
</protein>
<dbReference type="PROSITE" id="PS50985">
    <property type="entry name" value="GRAS"/>
    <property type="match status" value="1"/>
</dbReference>
<evidence type="ECO:0000256" key="4">
    <source>
        <dbReference type="ARBA" id="ARBA00023242"/>
    </source>
</evidence>
<dbReference type="EMBL" id="PDCK01000043">
    <property type="protein sequence ID" value="PRQ34160.1"/>
    <property type="molecule type" value="Genomic_DNA"/>
</dbReference>
<dbReference type="OMA" id="HPYCPER"/>
<feature type="region of interest" description="SAW" evidence="5">
    <location>
        <begin position="82"/>
        <end position="158"/>
    </location>
</feature>
<reference evidence="6 7" key="1">
    <citation type="journal article" date="2018" name="Nat. Genet.">
        <title>The Rosa genome provides new insights in the design of modern roses.</title>
        <authorList>
            <person name="Bendahmane M."/>
        </authorList>
    </citation>
    <scope>NUCLEOTIDE SEQUENCE [LARGE SCALE GENOMIC DNA]</scope>
    <source>
        <strain evidence="7">cv. Old Blush</strain>
    </source>
</reference>
<evidence type="ECO:0000256" key="3">
    <source>
        <dbReference type="ARBA" id="ARBA00023163"/>
    </source>
</evidence>
<evidence type="ECO:0000256" key="2">
    <source>
        <dbReference type="ARBA" id="ARBA00023015"/>
    </source>
</evidence>
<keyword evidence="2" id="KW-0805">Transcription regulation</keyword>
<comment type="caution">
    <text evidence="6">The sequence shown here is derived from an EMBL/GenBank/DDBJ whole genome shotgun (WGS) entry which is preliminary data.</text>
</comment>
<accession>A0A2P6QJ01</accession>
<dbReference type="GO" id="GO:0005634">
    <property type="term" value="C:nucleus"/>
    <property type="evidence" value="ECO:0007669"/>
    <property type="project" value="UniProtKB-SubCell"/>
</dbReference>
<evidence type="ECO:0000256" key="1">
    <source>
        <dbReference type="ARBA" id="ARBA00004123"/>
    </source>
</evidence>
<comment type="subcellular location">
    <subcellularLocation>
        <location evidence="1">Nucleus</location>
    </subcellularLocation>
</comment>
<dbReference type="PANTHER" id="PTHR31636">
    <property type="entry name" value="OSJNBA0084A10.13 PROTEIN-RELATED"/>
    <property type="match status" value="1"/>
</dbReference>